<keyword evidence="1" id="KW-0808">Transferase</keyword>
<dbReference type="InterPro" id="IPR039044">
    <property type="entry name" value="Trm13"/>
</dbReference>
<comment type="catalytic activity">
    <reaction evidence="1">
        <text>cytidine(4) in tRNA(Gly)(GCC) + S-adenosyl-L-methionine = 2'-O-methylcytidine(4) in tRNA(Gly)(GCC) + S-adenosyl-L-homocysteine + H(+)</text>
        <dbReference type="Rhea" id="RHEA:43192"/>
        <dbReference type="Rhea" id="RHEA-COMP:10399"/>
        <dbReference type="Rhea" id="RHEA-COMP:10400"/>
        <dbReference type="ChEBI" id="CHEBI:15378"/>
        <dbReference type="ChEBI" id="CHEBI:57856"/>
        <dbReference type="ChEBI" id="CHEBI:59789"/>
        <dbReference type="ChEBI" id="CHEBI:74495"/>
        <dbReference type="ChEBI" id="CHEBI:82748"/>
        <dbReference type="EC" id="2.1.1.225"/>
    </reaction>
</comment>
<keyword evidence="6" id="KW-1185">Reference proteome</keyword>
<dbReference type="PANTHER" id="PTHR12998">
    <property type="entry name" value="TRNA:M(4)X MODIFICATION ENZYME TRM13 HOMOLOG"/>
    <property type="match status" value="1"/>
</dbReference>
<feature type="region of interest" description="Disordered" evidence="2">
    <location>
        <begin position="796"/>
        <end position="817"/>
    </location>
</feature>
<keyword evidence="1" id="KW-0479">Metal-binding</keyword>
<keyword evidence="1" id="KW-0862">Zinc</keyword>
<dbReference type="InterPro" id="IPR007871">
    <property type="entry name" value="Methyltransferase_TRM13"/>
</dbReference>
<comment type="function">
    <text evidence="1">tRNA methylase which 2'-O-methylates cytidine(4) in tRNA(Pro) and tRNA(Gly)(GCC), and adenosine(4) in tRNA(His).</text>
</comment>
<evidence type="ECO:0000259" key="3">
    <source>
        <dbReference type="Pfam" id="PF05206"/>
    </source>
</evidence>
<dbReference type="EC" id="2.1.1.225" evidence="1"/>
<keyword evidence="1" id="KW-0489">Methyltransferase</keyword>
<keyword evidence="1" id="KW-0819">tRNA processing</keyword>
<proteinExistence type="inferred from homology"/>
<reference evidence="5 6" key="1">
    <citation type="journal article" date="2024" name="Nat. Commun.">
        <title>Phylogenomics reveals the evolutionary origins of lichenization in chlorophyte algae.</title>
        <authorList>
            <person name="Puginier C."/>
            <person name="Libourel C."/>
            <person name="Otte J."/>
            <person name="Skaloud P."/>
            <person name="Haon M."/>
            <person name="Grisel S."/>
            <person name="Petersen M."/>
            <person name="Berrin J.G."/>
            <person name="Delaux P.M."/>
            <person name="Dal Grande F."/>
            <person name="Keller J."/>
        </authorList>
    </citation>
    <scope>NUCLEOTIDE SEQUENCE [LARGE SCALE GENOMIC DNA]</scope>
    <source>
        <strain evidence="5 6">SAG 2523</strain>
    </source>
</reference>
<dbReference type="GO" id="GO:0008270">
    <property type="term" value="F:zinc ion binding"/>
    <property type="evidence" value="ECO:0007669"/>
    <property type="project" value="UniProtKB-KW"/>
</dbReference>
<feature type="compositionally biased region" description="Pro residues" evidence="2">
    <location>
        <begin position="995"/>
        <end position="1008"/>
    </location>
</feature>
<dbReference type="PANTHER" id="PTHR12998:SF0">
    <property type="entry name" value="TRNA:M(4)X MODIFICATION ENZYME TRM13 HOMOLOG"/>
    <property type="match status" value="1"/>
</dbReference>
<comment type="similarity">
    <text evidence="1">Belongs to the methyltransferase TRM13 family.</text>
</comment>
<dbReference type="EMBL" id="JALJOV010000945">
    <property type="protein sequence ID" value="KAK9857989.1"/>
    <property type="molecule type" value="Genomic_DNA"/>
</dbReference>
<name>A0AAW1SSQ4_9CHLO</name>
<organism evidence="5 6">
    <name type="scientific">Apatococcus fuscideae</name>
    <dbReference type="NCBI Taxonomy" id="2026836"/>
    <lineage>
        <taxon>Eukaryota</taxon>
        <taxon>Viridiplantae</taxon>
        <taxon>Chlorophyta</taxon>
        <taxon>core chlorophytes</taxon>
        <taxon>Trebouxiophyceae</taxon>
        <taxon>Chlorellales</taxon>
        <taxon>Chlorellaceae</taxon>
        <taxon>Apatococcus</taxon>
    </lineage>
</organism>
<evidence type="ECO:0000256" key="2">
    <source>
        <dbReference type="SAM" id="MobiDB-lite"/>
    </source>
</evidence>
<evidence type="ECO:0000313" key="5">
    <source>
        <dbReference type="EMBL" id="KAK9857989.1"/>
    </source>
</evidence>
<sequence>MAGLCTYVLPHKRRTCRLMAAAGQQYCGEHLFFATAQGRKRVICPVAPTHSVWDDELQEHVKACSFLDVIERSQREHCYQLDCNAGHPPGGAIGTMTSMERSRLAGQLGQDGLQQFLQLIENAHIKVCSAHATARVLCPERCQALIDSAGSPDQPYSEKHALQQASIVGNMQQYHLTTVPDCVHIEFGAGKGYLGSMLAEASDIKTLALVDSQSFRFKADRFLKRKPGLTLERQRQDIKHFEPCGLACMRQGAPKAKWVAFGKHLCGAATDFTLRCCVRGLSASESLDHYQLEGTGFNKNATAPLVDGFFQDLGFTAQEFELISWMSGWALCGHEASAGCNDTVEATEIALPPLHNQSADEKDSPAADHAAKQLPRSRRIGIGQLCKQLIDQGRLEWLRLHGFQAEMDGGSVDPSVKQEKPGLFNKLLRRGSLSKVPGVSQLSLASSALSDVAACTDPASFHAQNARLVEAVSPLAKKLGPSSARAREYIQARKLDMRQDHLAAIAELTGVTPGPDGLPSAPEVDSTVGEVSRAAAAAGGAAMQRSDKAQGAPVAPEQSAPWAGPPGQSHSIPDIVPDILLEQPFGPPSMQATEGAPRTPTRMEAASLHTGQRARAGHMGALQQRPQEGGLQTPGGNGSAHSHPLTSARTFGPSAGAMKGPLQGAVPAPVGPHPPTSPQEADRLVPTSEGLPIHQDAAGRAEPGNLGGHVAHGLVPHTKPADVKEWTLAGNGPQTQLPRLSGGQGSWIIQDPLPFIQGAQTEGRQPFSNGSVPASKIAAPTEPATSAVMNAPKLAEGPSAAEKLGPAPADDRNDCRPAQAWQHSPLAPCTLPAVTPINDGGARLLGPEPARAASQPMMIPHSHGGLGTTPRNNAPVQQEAFGPYYKEQQSQAEGGWQHPGFARPVADHVYRKPQVPSILAGQLKMELPDVEVEPKAGDGSSSGEVRGPLTPPLGSEPELWRSPRASRAGRPEPYGESVVSGQGLPRAGSIDASPAGPPPRPSQHPSPRPKQDLGGRASSSSSSNREAVHELLAQLDRRLESLQARRPPKSGRPPSAALMATSILSTAPELRIRRSRRPHPSPTPDQPTKVSPPFPLPGGGHFSGPNKKTP</sequence>
<comment type="caution">
    <text evidence="5">The sequence shown here is derived from an EMBL/GenBank/DDBJ whole genome shotgun (WGS) entry which is preliminary data.</text>
</comment>
<evidence type="ECO:0000256" key="1">
    <source>
        <dbReference type="RuleBase" id="RU367103"/>
    </source>
</evidence>
<dbReference type="GO" id="GO:0106050">
    <property type="term" value="F:tRNA 2'-O-methyltransferase activity"/>
    <property type="evidence" value="ECO:0007669"/>
    <property type="project" value="UniProtKB-UniRule"/>
</dbReference>
<keyword evidence="1" id="KW-0949">S-adenosyl-L-methionine</keyword>
<feature type="compositionally biased region" description="Pro residues" evidence="2">
    <location>
        <begin position="1080"/>
        <end position="1096"/>
    </location>
</feature>
<feature type="region of interest" description="Disordered" evidence="2">
    <location>
        <begin position="932"/>
        <end position="1110"/>
    </location>
</feature>
<evidence type="ECO:0000259" key="4">
    <source>
        <dbReference type="Pfam" id="PF11722"/>
    </source>
</evidence>
<dbReference type="Proteomes" id="UP001485043">
    <property type="component" value="Unassembled WGS sequence"/>
</dbReference>
<comment type="catalytic activity">
    <reaction evidence="1">
        <text>adenosine(4) in tRNA(His) + S-adenosyl-L-methionine = 2'-O-methyladenosine(4) in tRNA(His) + S-adenosyl-L-homocysteine + H(+)</text>
        <dbReference type="Rhea" id="RHEA:43196"/>
        <dbReference type="Rhea" id="RHEA-COMP:10401"/>
        <dbReference type="Rhea" id="RHEA-COMP:10402"/>
        <dbReference type="ChEBI" id="CHEBI:15378"/>
        <dbReference type="ChEBI" id="CHEBI:57856"/>
        <dbReference type="ChEBI" id="CHEBI:59789"/>
        <dbReference type="ChEBI" id="CHEBI:74411"/>
        <dbReference type="ChEBI" id="CHEBI:74477"/>
        <dbReference type="EC" id="2.1.1.225"/>
    </reaction>
</comment>
<accession>A0AAW1SSQ4</accession>
<feature type="domain" description="Zinc finger CCCH-type TRM13" evidence="4">
    <location>
        <begin position="5"/>
        <end position="31"/>
    </location>
</feature>
<dbReference type="AlphaFoldDB" id="A0AAW1SSQ4"/>
<evidence type="ECO:0000313" key="6">
    <source>
        <dbReference type="Proteomes" id="UP001485043"/>
    </source>
</evidence>
<keyword evidence="1" id="KW-0863">Zinc-finger</keyword>
<feature type="domain" description="Methyltransferase TRM13" evidence="3">
    <location>
        <begin position="162"/>
        <end position="407"/>
    </location>
</feature>
<comment type="catalytic activity">
    <reaction evidence="1">
        <text>cytidine(4) in tRNA(Pro) + S-adenosyl-L-methionine = 2'-O-methylcytidine(4) in tRNA(Pro) + S-adenosyl-L-homocysteine + H(+)</text>
        <dbReference type="Rhea" id="RHEA:32767"/>
        <dbReference type="Rhea" id="RHEA-COMP:10397"/>
        <dbReference type="Rhea" id="RHEA-COMP:10398"/>
        <dbReference type="ChEBI" id="CHEBI:15378"/>
        <dbReference type="ChEBI" id="CHEBI:57856"/>
        <dbReference type="ChEBI" id="CHEBI:59789"/>
        <dbReference type="ChEBI" id="CHEBI:74495"/>
        <dbReference type="ChEBI" id="CHEBI:82748"/>
        <dbReference type="EC" id="2.1.1.225"/>
    </reaction>
</comment>
<dbReference type="Pfam" id="PF05206">
    <property type="entry name" value="TRM13"/>
    <property type="match status" value="1"/>
</dbReference>
<dbReference type="GO" id="GO:0030488">
    <property type="term" value="P:tRNA methylation"/>
    <property type="evidence" value="ECO:0007669"/>
    <property type="project" value="InterPro"/>
</dbReference>
<dbReference type="InterPro" id="IPR021721">
    <property type="entry name" value="Znf_CCCH-type_TRM13"/>
</dbReference>
<feature type="region of interest" description="Disordered" evidence="2">
    <location>
        <begin position="510"/>
        <end position="684"/>
    </location>
</feature>
<gene>
    <name evidence="5" type="ORF">WJX84_004501</name>
</gene>
<dbReference type="Pfam" id="PF11722">
    <property type="entry name" value="zf-TRM13_CCCH"/>
    <property type="match status" value="1"/>
</dbReference>
<protein>
    <recommendedName>
        <fullName evidence="1">tRNA:m(4)X modification enzyme TRM13</fullName>
        <ecNumber evidence="1">2.1.1.225</ecNumber>
    </recommendedName>
</protein>